<dbReference type="AlphaFoldDB" id="A0A4R5DI60"/>
<comment type="caution">
    <text evidence="1">The sequence shown here is derived from an EMBL/GenBank/DDBJ whole genome shotgun (WGS) entry which is preliminary data.</text>
</comment>
<dbReference type="EMBL" id="SMFL01000011">
    <property type="protein sequence ID" value="TDE11630.1"/>
    <property type="molecule type" value="Genomic_DNA"/>
</dbReference>
<gene>
    <name evidence="1" type="ORF">E0F88_24705</name>
</gene>
<reference evidence="1 2" key="1">
    <citation type="submission" date="2019-03" db="EMBL/GenBank/DDBJ databases">
        <title>Dyadobacter AR-3-6 sp. nov., isolated from arctic soil.</title>
        <authorList>
            <person name="Chaudhary D.K."/>
        </authorList>
    </citation>
    <scope>NUCLEOTIDE SEQUENCE [LARGE SCALE GENOMIC DNA]</scope>
    <source>
        <strain evidence="1 2">AR-3-6</strain>
    </source>
</reference>
<organism evidence="1 2">
    <name type="scientific">Dyadobacter psychrotolerans</name>
    <dbReference type="NCBI Taxonomy" id="2541721"/>
    <lineage>
        <taxon>Bacteria</taxon>
        <taxon>Pseudomonadati</taxon>
        <taxon>Bacteroidota</taxon>
        <taxon>Cytophagia</taxon>
        <taxon>Cytophagales</taxon>
        <taxon>Spirosomataceae</taxon>
        <taxon>Dyadobacter</taxon>
    </lineage>
</organism>
<dbReference type="Proteomes" id="UP000294850">
    <property type="component" value="Unassembled WGS sequence"/>
</dbReference>
<accession>A0A4R5DI60</accession>
<dbReference type="RefSeq" id="WP_131960963.1">
    <property type="nucleotide sequence ID" value="NZ_SMFL01000011.1"/>
</dbReference>
<name>A0A4R5DI60_9BACT</name>
<protein>
    <submittedName>
        <fullName evidence="1">Uncharacterized protein</fullName>
    </submittedName>
</protein>
<evidence type="ECO:0000313" key="1">
    <source>
        <dbReference type="EMBL" id="TDE11630.1"/>
    </source>
</evidence>
<proteinExistence type="predicted"/>
<sequence>MCKIGLFGIFGLIDDESFLADLEIIRANLQDGGNDVYNLTSQMYYSLDEADEDIRTGRVSPHDQLMFEMKELVNEKQHGEK</sequence>
<evidence type="ECO:0000313" key="2">
    <source>
        <dbReference type="Proteomes" id="UP000294850"/>
    </source>
</evidence>
<keyword evidence="2" id="KW-1185">Reference proteome</keyword>